<evidence type="ECO:0000313" key="6">
    <source>
        <dbReference type="EMBL" id="CAB3397690.1"/>
    </source>
</evidence>
<evidence type="ECO:0000256" key="4">
    <source>
        <dbReference type="ARBA" id="ARBA00023136"/>
    </source>
</evidence>
<keyword evidence="7" id="KW-1185">Reference proteome</keyword>
<feature type="transmembrane region" description="Helical" evidence="5">
    <location>
        <begin position="104"/>
        <end position="127"/>
    </location>
</feature>
<feature type="transmembrane region" description="Helical" evidence="5">
    <location>
        <begin position="12"/>
        <end position="34"/>
    </location>
</feature>
<dbReference type="OrthoDB" id="370281at2759"/>
<dbReference type="InterPro" id="IPR036259">
    <property type="entry name" value="MFS_trans_sf"/>
</dbReference>
<gene>
    <name evidence="6" type="ORF">CBOVIS_LOCUS1066</name>
</gene>
<keyword evidence="2 5" id="KW-0812">Transmembrane</keyword>
<name>A0A8S1EDA2_9PELO</name>
<dbReference type="PANTHER" id="PTHR23510:SF17">
    <property type="entry name" value="MFS DOMAIN-CONTAINING PROTEIN"/>
    <property type="match status" value="1"/>
</dbReference>
<organism evidence="6 7">
    <name type="scientific">Caenorhabditis bovis</name>
    <dbReference type="NCBI Taxonomy" id="2654633"/>
    <lineage>
        <taxon>Eukaryota</taxon>
        <taxon>Metazoa</taxon>
        <taxon>Ecdysozoa</taxon>
        <taxon>Nematoda</taxon>
        <taxon>Chromadorea</taxon>
        <taxon>Rhabditida</taxon>
        <taxon>Rhabditina</taxon>
        <taxon>Rhabditomorpha</taxon>
        <taxon>Rhabditoidea</taxon>
        <taxon>Rhabditidae</taxon>
        <taxon>Peloderinae</taxon>
        <taxon>Caenorhabditis</taxon>
    </lineage>
</organism>
<reference evidence="6 7" key="1">
    <citation type="submission" date="2020-04" db="EMBL/GenBank/DDBJ databases">
        <authorList>
            <person name="Laetsch R D."/>
            <person name="Stevens L."/>
            <person name="Kumar S."/>
            <person name="Blaxter L. M."/>
        </authorList>
    </citation>
    <scope>NUCLEOTIDE SEQUENCE [LARGE SCALE GENOMIC DNA]</scope>
</reference>
<evidence type="ECO:0008006" key="8">
    <source>
        <dbReference type="Google" id="ProtNLM"/>
    </source>
</evidence>
<dbReference type="Pfam" id="PF07690">
    <property type="entry name" value="MFS_1"/>
    <property type="match status" value="1"/>
</dbReference>
<dbReference type="GO" id="GO:0005765">
    <property type="term" value="C:lysosomal membrane"/>
    <property type="evidence" value="ECO:0007669"/>
    <property type="project" value="TreeGrafter"/>
</dbReference>
<feature type="transmembrane region" description="Helical" evidence="5">
    <location>
        <begin position="360"/>
        <end position="384"/>
    </location>
</feature>
<dbReference type="Proteomes" id="UP000494206">
    <property type="component" value="Unassembled WGS sequence"/>
</dbReference>
<evidence type="ECO:0000313" key="7">
    <source>
        <dbReference type="Proteomes" id="UP000494206"/>
    </source>
</evidence>
<feature type="transmembrane region" description="Helical" evidence="5">
    <location>
        <begin position="246"/>
        <end position="265"/>
    </location>
</feature>
<dbReference type="PANTHER" id="PTHR23510">
    <property type="entry name" value="INNER MEMBRANE TRANSPORT PROTEIN YAJR"/>
    <property type="match status" value="1"/>
</dbReference>
<dbReference type="InterPro" id="IPR011701">
    <property type="entry name" value="MFS"/>
</dbReference>
<comment type="caution">
    <text evidence="6">The sequence shown here is derived from an EMBL/GenBank/DDBJ whole genome shotgun (WGS) entry which is preliminary data.</text>
</comment>
<keyword evidence="4 5" id="KW-0472">Membrane</keyword>
<proteinExistence type="predicted"/>
<feature type="transmembrane region" description="Helical" evidence="5">
    <location>
        <begin position="405"/>
        <end position="422"/>
    </location>
</feature>
<protein>
    <recommendedName>
        <fullName evidence="8">Major facilitator superfamily (MFS) profile domain-containing protein</fullName>
    </recommendedName>
</protein>
<feature type="transmembrane region" description="Helical" evidence="5">
    <location>
        <begin position="188"/>
        <end position="206"/>
    </location>
</feature>
<sequence length="463" mass="52288">MRVIIETSWDVVTLCGFFSFVVYFQYAIFTTIWYTYITKLYPSTTLVLFGAIVAVHGIGHCLGAFYLANWTRRNYRTKYPMTCGYCLLLFGDILFLFADFIPTSFVIVYFFIIRFIGGIGMGITCCLRTTITAHSKIEDRAKAMSIFIGGRALGLVSGPGLQLIFLYLGEIGWNVYREFQVHSNNAPAIISIILNLSAIAALFLFFHEVENGSFCSQRSMEVVENFPTPDRIAMFVCMLTRYAQNFTYFSIETLAPAFIMMMYNVGRQNAVGSMSVVLFVSGVVSICFYLIFSLTDAATQLNIRKSNTVALLAFSAYLLATYQWQFLETHVPIMTEGSIGGCNQSRYSWCEGLTKTSLEIFYIGFILTFGASVPFINVTDATLYSTLFNPVGQAVEQSLYDVSQIIARCVAPIVSMVVYSFFGPRRVWELLLVQLVVVTSFWITFAHRLVPLRPKPRPIFYLE</sequence>
<feature type="transmembrane region" description="Helical" evidence="5">
    <location>
        <begin position="271"/>
        <end position="294"/>
    </location>
</feature>
<evidence type="ECO:0000256" key="2">
    <source>
        <dbReference type="ARBA" id="ARBA00022692"/>
    </source>
</evidence>
<dbReference type="InterPro" id="IPR051068">
    <property type="entry name" value="MFS_Domain-Containing_Protein"/>
</dbReference>
<evidence type="ECO:0000256" key="5">
    <source>
        <dbReference type="SAM" id="Phobius"/>
    </source>
</evidence>
<dbReference type="GO" id="GO:0022857">
    <property type="term" value="F:transmembrane transporter activity"/>
    <property type="evidence" value="ECO:0007669"/>
    <property type="project" value="InterPro"/>
</dbReference>
<feature type="transmembrane region" description="Helical" evidence="5">
    <location>
        <begin position="46"/>
        <end position="67"/>
    </location>
</feature>
<feature type="transmembrane region" description="Helical" evidence="5">
    <location>
        <begin position="148"/>
        <end position="168"/>
    </location>
</feature>
<dbReference type="AlphaFoldDB" id="A0A8S1EDA2"/>
<dbReference type="SUPFAM" id="SSF103473">
    <property type="entry name" value="MFS general substrate transporter"/>
    <property type="match status" value="1"/>
</dbReference>
<dbReference type="EMBL" id="CADEPM010000001">
    <property type="protein sequence ID" value="CAB3397690.1"/>
    <property type="molecule type" value="Genomic_DNA"/>
</dbReference>
<evidence type="ECO:0000256" key="3">
    <source>
        <dbReference type="ARBA" id="ARBA00022989"/>
    </source>
</evidence>
<comment type="subcellular location">
    <subcellularLocation>
        <location evidence="1">Membrane</location>
        <topology evidence="1">Multi-pass membrane protein</topology>
    </subcellularLocation>
</comment>
<feature type="transmembrane region" description="Helical" evidence="5">
    <location>
        <begin position="428"/>
        <end position="450"/>
    </location>
</feature>
<accession>A0A8S1EDA2</accession>
<keyword evidence="3 5" id="KW-1133">Transmembrane helix</keyword>
<dbReference type="Gene3D" id="1.20.1250.20">
    <property type="entry name" value="MFS general substrate transporter like domains"/>
    <property type="match status" value="1"/>
</dbReference>
<feature type="transmembrane region" description="Helical" evidence="5">
    <location>
        <begin position="79"/>
        <end position="98"/>
    </location>
</feature>
<evidence type="ECO:0000256" key="1">
    <source>
        <dbReference type="ARBA" id="ARBA00004141"/>
    </source>
</evidence>